<dbReference type="EMBL" id="QGNW01002232">
    <property type="protein sequence ID" value="RVW22489.1"/>
    <property type="molecule type" value="Genomic_DNA"/>
</dbReference>
<comment type="caution">
    <text evidence="9">The sequence shown here is derived from an EMBL/GenBank/DDBJ whole genome shotgun (WGS) entry which is preliminary data.</text>
</comment>
<dbReference type="Pfam" id="PF00078">
    <property type="entry name" value="RVT_1"/>
    <property type="match status" value="1"/>
</dbReference>
<keyword evidence="3" id="KW-0540">Nuclease</keyword>
<dbReference type="SUPFAM" id="SSF56672">
    <property type="entry name" value="DNA/RNA polymerases"/>
    <property type="match status" value="1"/>
</dbReference>
<feature type="domain" description="Integrase catalytic" evidence="8">
    <location>
        <begin position="150"/>
        <end position="230"/>
    </location>
</feature>
<dbReference type="InterPro" id="IPR012337">
    <property type="entry name" value="RNaseH-like_sf"/>
</dbReference>
<evidence type="ECO:0000256" key="2">
    <source>
        <dbReference type="ARBA" id="ARBA00022695"/>
    </source>
</evidence>
<dbReference type="Pfam" id="PF17917">
    <property type="entry name" value="RT_RNaseH"/>
    <property type="match status" value="1"/>
</dbReference>
<dbReference type="InterPro" id="IPR053134">
    <property type="entry name" value="RNA-dir_DNA_polymerase"/>
</dbReference>
<dbReference type="PROSITE" id="PS50878">
    <property type="entry name" value="RT_POL"/>
    <property type="match status" value="1"/>
</dbReference>
<evidence type="ECO:0000256" key="5">
    <source>
        <dbReference type="ARBA" id="ARBA00022801"/>
    </source>
</evidence>
<dbReference type="AlphaFoldDB" id="A0A438CH37"/>
<dbReference type="PANTHER" id="PTHR24559:SF436">
    <property type="entry name" value="RNA-DIRECTED DNA POLYMERASE HOMOLOG"/>
    <property type="match status" value="1"/>
</dbReference>
<gene>
    <name evidence="9" type="primary">RRPO_100</name>
    <name evidence="9" type="ORF">CK203_107228</name>
</gene>
<evidence type="ECO:0000256" key="3">
    <source>
        <dbReference type="ARBA" id="ARBA00022722"/>
    </source>
</evidence>
<dbReference type="GO" id="GO:0003676">
    <property type="term" value="F:nucleic acid binding"/>
    <property type="evidence" value="ECO:0007669"/>
    <property type="project" value="InterPro"/>
</dbReference>
<evidence type="ECO:0000256" key="1">
    <source>
        <dbReference type="ARBA" id="ARBA00022679"/>
    </source>
</evidence>
<protein>
    <submittedName>
        <fullName evidence="9">RNA-directed DNA polymerase-like</fullName>
    </submittedName>
</protein>
<dbReference type="InterPro" id="IPR041373">
    <property type="entry name" value="RT_RNaseH"/>
</dbReference>
<reference evidence="9 10" key="1">
    <citation type="journal article" date="2018" name="PLoS Genet.">
        <title>Population sequencing reveals clonal diversity and ancestral inbreeding in the grapevine cultivar Chardonnay.</title>
        <authorList>
            <person name="Roach M.J."/>
            <person name="Johnson D.L."/>
            <person name="Bohlmann J."/>
            <person name="van Vuuren H.J."/>
            <person name="Jones S.J."/>
            <person name="Pretorius I.S."/>
            <person name="Schmidt S.A."/>
            <person name="Borneman A.R."/>
        </authorList>
    </citation>
    <scope>NUCLEOTIDE SEQUENCE [LARGE SCALE GENOMIC DNA]</scope>
    <source>
        <strain evidence="10">cv. Chardonnay</strain>
        <tissue evidence="9">Leaf</tissue>
    </source>
</reference>
<keyword evidence="6 9" id="KW-0695">RNA-directed DNA polymerase</keyword>
<dbReference type="PANTHER" id="PTHR24559">
    <property type="entry name" value="TRANSPOSON TY3-I GAG-POL POLYPROTEIN"/>
    <property type="match status" value="1"/>
</dbReference>
<evidence type="ECO:0000313" key="10">
    <source>
        <dbReference type="Proteomes" id="UP000288805"/>
    </source>
</evidence>
<dbReference type="GO" id="GO:0003964">
    <property type="term" value="F:RNA-directed DNA polymerase activity"/>
    <property type="evidence" value="ECO:0007669"/>
    <property type="project" value="UniProtKB-KW"/>
</dbReference>
<evidence type="ECO:0000259" key="8">
    <source>
        <dbReference type="PROSITE" id="PS50994"/>
    </source>
</evidence>
<proteinExistence type="predicted"/>
<dbReference type="Gene3D" id="3.30.420.10">
    <property type="entry name" value="Ribonuclease H-like superfamily/Ribonuclease H"/>
    <property type="match status" value="1"/>
</dbReference>
<dbReference type="Proteomes" id="UP000288805">
    <property type="component" value="Unassembled WGS sequence"/>
</dbReference>
<feature type="domain" description="Reverse transcriptase" evidence="7">
    <location>
        <begin position="1"/>
        <end position="111"/>
    </location>
</feature>
<evidence type="ECO:0000256" key="6">
    <source>
        <dbReference type="ARBA" id="ARBA00022918"/>
    </source>
</evidence>
<organism evidence="9 10">
    <name type="scientific">Vitis vinifera</name>
    <name type="common">Grape</name>
    <dbReference type="NCBI Taxonomy" id="29760"/>
    <lineage>
        <taxon>Eukaryota</taxon>
        <taxon>Viridiplantae</taxon>
        <taxon>Streptophyta</taxon>
        <taxon>Embryophyta</taxon>
        <taxon>Tracheophyta</taxon>
        <taxon>Spermatophyta</taxon>
        <taxon>Magnoliopsida</taxon>
        <taxon>eudicotyledons</taxon>
        <taxon>Gunneridae</taxon>
        <taxon>Pentapetalae</taxon>
        <taxon>rosids</taxon>
        <taxon>Vitales</taxon>
        <taxon>Vitaceae</taxon>
        <taxon>Viteae</taxon>
        <taxon>Vitis</taxon>
    </lineage>
</organism>
<dbReference type="GO" id="GO:0004519">
    <property type="term" value="F:endonuclease activity"/>
    <property type="evidence" value="ECO:0007669"/>
    <property type="project" value="UniProtKB-KW"/>
</dbReference>
<name>A0A438CH37_VITVI</name>
<evidence type="ECO:0000313" key="9">
    <source>
        <dbReference type="EMBL" id="RVW22489.1"/>
    </source>
</evidence>
<dbReference type="GO" id="GO:0016787">
    <property type="term" value="F:hydrolase activity"/>
    <property type="evidence" value="ECO:0007669"/>
    <property type="project" value="UniProtKB-KW"/>
</dbReference>
<dbReference type="InterPro" id="IPR043128">
    <property type="entry name" value="Rev_trsase/Diguanyl_cyclase"/>
</dbReference>
<evidence type="ECO:0000259" key="7">
    <source>
        <dbReference type="PROSITE" id="PS50878"/>
    </source>
</evidence>
<keyword evidence="2" id="KW-0548">Nucleotidyltransferase</keyword>
<dbReference type="SUPFAM" id="SSF53098">
    <property type="entry name" value="Ribonuclease H-like"/>
    <property type="match status" value="1"/>
</dbReference>
<dbReference type="InterPro" id="IPR036397">
    <property type="entry name" value="RNaseH_sf"/>
</dbReference>
<keyword evidence="1" id="KW-0808">Transferase</keyword>
<dbReference type="InterPro" id="IPR001584">
    <property type="entry name" value="Integrase_cat-core"/>
</dbReference>
<sequence length="230" mass="27016">MEGDKPKTTCVTKYGSYEFLVMPFGFTNAPTMFYTLMNKIFHPYLDKFMVVYLDDIVIYSNTLKEHVEHLRKRHYLLGFHFIVKTNNVATSYFQTQKKLSPKQARWLDFLAEFDNTLEYKSGNIIMWTTPYAQNKVEQRQCRGLLEPLPIAECPCDNVTMDFIIELPNSEDNDYIIVIVDMFSKYATFIASPIDCTAEEMSRLFLKHVVKYWGLPKYIINDCDPHFIGKF</sequence>
<accession>A0A438CH37</accession>
<dbReference type="GO" id="GO:0015074">
    <property type="term" value="P:DNA integration"/>
    <property type="evidence" value="ECO:0007669"/>
    <property type="project" value="InterPro"/>
</dbReference>
<evidence type="ECO:0000256" key="4">
    <source>
        <dbReference type="ARBA" id="ARBA00022759"/>
    </source>
</evidence>
<dbReference type="CDD" id="cd01647">
    <property type="entry name" value="RT_LTR"/>
    <property type="match status" value="1"/>
</dbReference>
<dbReference type="Gene3D" id="3.30.70.270">
    <property type="match status" value="1"/>
</dbReference>
<dbReference type="InterPro" id="IPR043502">
    <property type="entry name" value="DNA/RNA_pol_sf"/>
</dbReference>
<dbReference type="InterPro" id="IPR000477">
    <property type="entry name" value="RT_dom"/>
</dbReference>
<keyword evidence="4" id="KW-0255">Endonuclease</keyword>
<keyword evidence="5" id="KW-0378">Hydrolase</keyword>
<dbReference type="PROSITE" id="PS50994">
    <property type="entry name" value="INTEGRASE"/>
    <property type="match status" value="1"/>
</dbReference>